<dbReference type="AlphaFoldDB" id="A0AAD5QIK1"/>
<keyword evidence="2" id="KW-1185">Reference proteome</keyword>
<name>A0AAD5QIK1_PARTN</name>
<evidence type="ECO:0000313" key="2">
    <source>
        <dbReference type="Proteomes" id="UP001196413"/>
    </source>
</evidence>
<comment type="caution">
    <text evidence="1">The sequence shown here is derived from an EMBL/GenBank/DDBJ whole genome shotgun (WGS) entry which is preliminary data.</text>
</comment>
<sequence>MTSVSTSCLNDSYVDFADAEKSFNVANETEIVTKSSLRWIQKEPTVHQSQQVCYARRHVHDFNSTSSLIAPVKLSRFCITYSHKPLKLTRPNGIAFNLQNPNGARSNTPLLCSPNGDPLPKTLLSTSSTSKSWTSLNASHAVDVVSKNVIASDVRLTQVNHHNTQKYMASYAQDPLGVTCRRTGPLSSTGSQGKSALSHTSRAVNMEQIMTDYYQSHLHISHDPSLGVLNQKAYLDVPLIPPISLSGQPSPIQQCCDIKSHQNASPLQSIQSSYPLTITPPTESCIKVVITFFLHFFKTYLAALKTISH</sequence>
<proteinExistence type="predicted"/>
<accession>A0AAD5QIK1</accession>
<evidence type="ECO:0000313" key="1">
    <source>
        <dbReference type="EMBL" id="KAJ1353398.1"/>
    </source>
</evidence>
<dbReference type="Proteomes" id="UP001196413">
    <property type="component" value="Unassembled WGS sequence"/>
</dbReference>
<protein>
    <submittedName>
        <fullName evidence="1">Uncharacterized protein</fullName>
    </submittedName>
</protein>
<dbReference type="EMBL" id="JAHQIW010001705">
    <property type="protein sequence ID" value="KAJ1353398.1"/>
    <property type="molecule type" value="Genomic_DNA"/>
</dbReference>
<gene>
    <name evidence="1" type="ORF">KIN20_010013</name>
</gene>
<reference evidence="1" key="1">
    <citation type="submission" date="2021-06" db="EMBL/GenBank/DDBJ databases">
        <title>Parelaphostrongylus tenuis whole genome reference sequence.</title>
        <authorList>
            <person name="Garwood T.J."/>
            <person name="Larsen P.A."/>
            <person name="Fountain-Jones N.M."/>
            <person name="Garbe J.R."/>
            <person name="Macchietto M.G."/>
            <person name="Kania S.A."/>
            <person name="Gerhold R.W."/>
            <person name="Richards J.E."/>
            <person name="Wolf T.M."/>
        </authorList>
    </citation>
    <scope>NUCLEOTIDE SEQUENCE</scope>
    <source>
        <strain evidence="1">MNPRO001-30</strain>
        <tissue evidence="1">Meninges</tissue>
    </source>
</reference>
<organism evidence="1 2">
    <name type="scientific">Parelaphostrongylus tenuis</name>
    <name type="common">Meningeal worm</name>
    <dbReference type="NCBI Taxonomy" id="148309"/>
    <lineage>
        <taxon>Eukaryota</taxon>
        <taxon>Metazoa</taxon>
        <taxon>Ecdysozoa</taxon>
        <taxon>Nematoda</taxon>
        <taxon>Chromadorea</taxon>
        <taxon>Rhabditida</taxon>
        <taxon>Rhabditina</taxon>
        <taxon>Rhabditomorpha</taxon>
        <taxon>Strongyloidea</taxon>
        <taxon>Metastrongylidae</taxon>
        <taxon>Parelaphostrongylus</taxon>
    </lineage>
</organism>